<keyword evidence="1" id="KW-0472">Membrane</keyword>
<evidence type="ECO:0000313" key="2">
    <source>
        <dbReference type="Proteomes" id="UP000050795"/>
    </source>
</evidence>
<feature type="transmembrane region" description="Helical" evidence="1">
    <location>
        <begin position="12"/>
        <end position="32"/>
    </location>
</feature>
<evidence type="ECO:0000256" key="1">
    <source>
        <dbReference type="SAM" id="Phobius"/>
    </source>
</evidence>
<dbReference type="AlphaFoldDB" id="A0AA85JKU2"/>
<organism evidence="2 4">
    <name type="scientific">Trichobilharzia regenti</name>
    <name type="common">Nasal bird schistosome</name>
    <dbReference type="NCBI Taxonomy" id="157069"/>
    <lineage>
        <taxon>Eukaryota</taxon>
        <taxon>Metazoa</taxon>
        <taxon>Spiralia</taxon>
        <taxon>Lophotrochozoa</taxon>
        <taxon>Platyhelminthes</taxon>
        <taxon>Trematoda</taxon>
        <taxon>Digenea</taxon>
        <taxon>Strigeidida</taxon>
        <taxon>Schistosomatoidea</taxon>
        <taxon>Schistosomatidae</taxon>
        <taxon>Trichobilharzia</taxon>
    </lineage>
</organism>
<evidence type="ECO:0000313" key="4">
    <source>
        <dbReference type="WBParaSite" id="TREG1_42470.1"/>
    </source>
</evidence>
<dbReference type="WBParaSite" id="TREG1_42470.1">
    <property type="protein sequence ID" value="TREG1_42470.1"/>
    <property type="gene ID" value="TREG1_42470"/>
</dbReference>
<dbReference type="Proteomes" id="UP000050795">
    <property type="component" value="Unassembled WGS sequence"/>
</dbReference>
<reference evidence="2" key="1">
    <citation type="submission" date="2022-06" db="EMBL/GenBank/DDBJ databases">
        <authorList>
            <person name="Berger JAMES D."/>
            <person name="Berger JAMES D."/>
        </authorList>
    </citation>
    <scope>NUCLEOTIDE SEQUENCE [LARGE SCALE GENOMIC DNA]</scope>
</reference>
<accession>A0AA85JKU2</accession>
<keyword evidence="2" id="KW-1185">Reference proteome</keyword>
<protein>
    <submittedName>
        <fullName evidence="3 4">Uncharacterized protein</fullName>
    </submittedName>
</protein>
<keyword evidence="1" id="KW-0812">Transmembrane</keyword>
<reference evidence="3 4" key="2">
    <citation type="submission" date="2023-11" db="UniProtKB">
        <authorList>
            <consortium name="WormBaseParasite"/>
        </authorList>
    </citation>
    <scope>IDENTIFICATION</scope>
</reference>
<evidence type="ECO:0000313" key="3">
    <source>
        <dbReference type="WBParaSite" id="TREG1_134170.1"/>
    </source>
</evidence>
<sequence length="153" mass="17269">MSFRNGEVMAMGLNFTFLLFPGLGTGTILMSFHGTGTTFSEKEAFRILVRGEHKASAHCFRTYAGMPSGPRLCEGLRVLRHFKTSRVLKSWKLSATRLVTLEVVIVEGERIKDRLRALTSQEGKTLHRLLLPVISLKNFHMLIGDLHDKSVWL</sequence>
<proteinExistence type="predicted"/>
<keyword evidence="1" id="KW-1133">Transmembrane helix</keyword>
<name>A0AA85JKU2_TRIRE</name>
<dbReference type="WBParaSite" id="TREG1_134170.1">
    <property type="protein sequence ID" value="TREG1_134170.1"/>
    <property type="gene ID" value="TREG1_134170"/>
</dbReference>